<comment type="caution">
    <text evidence="1">The sequence shown here is derived from an EMBL/GenBank/DDBJ whole genome shotgun (WGS) entry which is preliminary data.</text>
</comment>
<name>A0ACB8EBP2_9SAUR</name>
<gene>
    <name evidence="1" type="ORF">K3G42_014382</name>
</gene>
<reference evidence="1" key="1">
    <citation type="submission" date="2021-08" db="EMBL/GenBank/DDBJ databases">
        <title>The first chromosome-level gecko genome reveals the dynamic sex chromosomes of Neotropical dwarf geckos (Sphaerodactylidae: Sphaerodactylus).</title>
        <authorList>
            <person name="Pinto B.J."/>
            <person name="Keating S.E."/>
            <person name="Gamble T."/>
        </authorList>
    </citation>
    <scope>NUCLEOTIDE SEQUENCE</scope>
    <source>
        <strain evidence="1">TG3544</strain>
    </source>
</reference>
<sequence>MCGAICESFRYSVVEEKKSGSLVANVLQDLKVDVKELTARRARLVSEGIKQYFQLDPHSGNVLLKERIDRESLCGQKDPCVLVSEIVLENPVQVHGIEVEVEDVNDNSPQFSKKEFLFEIFEHVSTNTRFPLENADDADRGENAVQNYTLSPKDHFWLDVQSHPDGTKYAELVLQKQLDREEEQRFVLILSAVDGGIPKRTGTAKIVIDVLDSNDNFPVFDKNMHKVKIMENSQPGTLVAKVEATDRDLGSNAEITYSFSQVPDDVQRVFKLNKHTGELTVAENIDYEINQNYAINIKATDGGGLSAYCKVMVEVEDRNDNAPEVTLTSLTSPLPEDSPPDTLVALLRVTDRDSGGNGRTACTTEANLPFMLKPSVNNYYQLVTQQSLDREKASEYNISITATDRGSPRLSSTTVINVQISDVNDNAPVFHKSSYEMLLLENNIPGLLIGLVQAKDLDTERNAKVIYSLLPGKVSNQPVSSYVSINSETGNLYAIRSLDYEQIKDFQVTVRAVDSGSPPLSSKVVVRVVVMDENDNAPFILYPLQNGTSPSNDLVPREAEAGYLVTKVVAVDRDSGQNSWLSYELLKATEPGLFTVGAQNGVVKTMRPISKRDSFKQKLIIGVRDNGLPPQSTSATLSILLVDGFSDPYMKSVDAPKNEVVEEEDRTLTMYLVICLAVISFIFLLSAVVFVAIKIQKRRKFIASSALNFPVGPNFPESCGDVDAGSLSRAYNYEVCLAGGSLNSEFKYLRPLFPVFSVEPAQNQEVQRISSGSQDLSSHQAESQLRSQVYLVQLRKMIGN</sequence>
<keyword evidence="2" id="KW-1185">Reference proteome</keyword>
<proteinExistence type="predicted"/>
<protein>
    <submittedName>
        <fullName evidence="1">Uncharacterized protein</fullName>
    </submittedName>
</protein>
<dbReference type="EMBL" id="CM037627">
    <property type="protein sequence ID" value="KAH7989776.1"/>
    <property type="molecule type" value="Genomic_DNA"/>
</dbReference>
<dbReference type="Proteomes" id="UP000827872">
    <property type="component" value="Linkage Group LG14"/>
</dbReference>
<evidence type="ECO:0000313" key="2">
    <source>
        <dbReference type="Proteomes" id="UP000827872"/>
    </source>
</evidence>
<organism evidence="1 2">
    <name type="scientific">Sphaerodactylus townsendi</name>
    <dbReference type="NCBI Taxonomy" id="933632"/>
    <lineage>
        <taxon>Eukaryota</taxon>
        <taxon>Metazoa</taxon>
        <taxon>Chordata</taxon>
        <taxon>Craniata</taxon>
        <taxon>Vertebrata</taxon>
        <taxon>Euteleostomi</taxon>
        <taxon>Lepidosauria</taxon>
        <taxon>Squamata</taxon>
        <taxon>Bifurcata</taxon>
        <taxon>Gekkota</taxon>
        <taxon>Sphaerodactylidae</taxon>
        <taxon>Sphaerodactylus</taxon>
    </lineage>
</organism>
<evidence type="ECO:0000313" key="1">
    <source>
        <dbReference type="EMBL" id="KAH7989776.1"/>
    </source>
</evidence>
<accession>A0ACB8EBP2</accession>